<organism evidence="1 2">
    <name type="scientific">Chryseobacterium pennae</name>
    <dbReference type="NCBI Taxonomy" id="2258962"/>
    <lineage>
        <taxon>Bacteria</taxon>
        <taxon>Pseudomonadati</taxon>
        <taxon>Bacteroidota</taxon>
        <taxon>Flavobacteriia</taxon>
        <taxon>Flavobacteriales</taxon>
        <taxon>Weeksellaceae</taxon>
        <taxon>Chryseobacterium group</taxon>
        <taxon>Chryseobacterium</taxon>
    </lineage>
</organism>
<keyword evidence="2" id="KW-1185">Reference proteome</keyword>
<sequence length="209" mass="24509">MDIKTTLEKYRIIGHYFDPDYERDNEALNEFKADNPNLSEQQTSELIHLLQNNSELTDKYFVADLLYLYSNFSIELLDPLLRTAIHHKDPSFNRIFLNPCLVAFGLKTVADNLADKFNHTNTIERIGISNLVYWLRPQKNDEADRLHQSIINRANHTSNLVELYHYKLRYTDRIKNINHIPNNATELIKAISGNKEYEDLLFNQLGWGK</sequence>
<dbReference type="EMBL" id="QNVT01000006">
    <property type="protein sequence ID" value="REC62846.1"/>
    <property type="molecule type" value="Genomic_DNA"/>
</dbReference>
<evidence type="ECO:0000313" key="2">
    <source>
        <dbReference type="Proteomes" id="UP000256686"/>
    </source>
</evidence>
<protein>
    <recommendedName>
        <fullName evidence="3">HEAT repeat domain-containing protein</fullName>
    </recommendedName>
</protein>
<reference evidence="2" key="1">
    <citation type="submission" date="2018-06" db="EMBL/GenBank/DDBJ databases">
        <authorList>
            <person name="Lum Nde A."/>
            <person name="Hugo C."/>
        </authorList>
    </citation>
    <scope>NUCLEOTIDE SEQUENCE [LARGE SCALE GENOMIC DNA]</scope>
    <source>
        <strain evidence="2">1_F178</strain>
    </source>
</reference>
<accession>A0A3D9CB74</accession>
<dbReference type="Proteomes" id="UP000256686">
    <property type="component" value="Unassembled WGS sequence"/>
</dbReference>
<gene>
    <name evidence="1" type="ORF">DRF65_08470</name>
</gene>
<comment type="caution">
    <text evidence="1">The sequence shown here is derived from an EMBL/GenBank/DDBJ whole genome shotgun (WGS) entry which is preliminary data.</text>
</comment>
<evidence type="ECO:0000313" key="1">
    <source>
        <dbReference type="EMBL" id="REC62846.1"/>
    </source>
</evidence>
<evidence type="ECO:0008006" key="3">
    <source>
        <dbReference type="Google" id="ProtNLM"/>
    </source>
</evidence>
<name>A0A3D9CB74_9FLAO</name>
<dbReference type="RefSeq" id="WP_115970334.1">
    <property type="nucleotide sequence ID" value="NZ_QNVT01000006.1"/>
</dbReference>
<proteinExistence type="predicted"/>
<dbReference type="AlphaFoldDB" id="A0A3D9CB74"/>